<dbReference type="STRING" id="6669.E9HW75"/>
<evidence type="ECO:0000313" key="3">
    <source>
        <dbReference type="Proteomes" id="UP000000305"/>
    </source>
</evidence>
<dbReference type="KEGG" id="dpx:DAPPUDRAFT_334695"/>
<feature type="region of interest" description="Disordered" evidence="1">
    <location>
        <begin position="314"/>
        <end position="346"/>
    </location>
</feature>
<feature type="compositionally biased region" description="Low complexity" evidence="1">
    <location>
        <begin position="211"/>
        <end position="225"/>
    </location>
</feature>
<feature type="compositionally biased region" description="Low complexity" evidence="1">
    <location>
        <begin position="501"/>
        <end position="511"/>
    </location>
</feature>
<dbReference type="OrthoDB" id="6394136at2759"/>
<dbReference type="InParanoid" id="E9HW75"/>
<dbReference type="AlphaFoldDB" id="E9HW75"/>
<dbReference type="HOGENOM" id="CLU_450760_0_0_1"/>
<feature type="region of interest" description="Disordered" evidence="1">
    <location>
        <begin position="1"/>
        <end position="39"/>
    </location>
</feature>
<evidence type="ECO:0000256" key="1">
    <source>
        <dbReference type="SAM" id="MobiDB-lite"/>
    </source>
</evidence>
<organism evidence="2 3">
    <name type="scientific">Daphnia pulex</name>
    <name type="common">Water flea</name>
    <dbReference type="NCBI Taxonomy" id="6669"/>
    <lineage>
        <taxon>Eukaryota</taxon>
        <taxon>Metazoa</taxon>
        <taxon>Ecdysozoa</taxon>
        <taxon>Arthropoda</taxon>
        <taxon>Crustacea</taxon>
        <taxon>Branchiopoda</taxon>
        <taxon>Diplostraca</taxon>
        <taxon>Cladocera</taxon>
        <taxon>Anomopoda</taxon>
        <taxon>Daphniidae</taxon>
        <taxon>Daphnia</taxon>
    </lineage>
</organism>
<feature type="region of interest" description="Disordered" evidence="1">
    <location>
        <begin position="483"/>
        <end position="515"/>
    </location>
</feature>
<reference evidence="2 3" key="1">
    <citation type="journal article" date="2011" name="Science">
        <title>The ecoresponsive genome of Daphnia pulex.</title>
        <authorList>
            <person name="Colbourne J.K."/>
            <person name="Pfrender M.E."/>
            <person name="Gilbert D."/>
            <person name="Thomas W.K."/>
            <person name="Tucker A."/>
            <person name="Oakley T.H."/>
            <person name="Tokishita S."/>
            <person name="Aerts A."/>
            <person name="Arnold G.J."/>
            <person name="Basu M.K."/>
            <person name="Bauer D.J."/>
            <person name="Caceres C.E."/>
            <person name="Carmel L."/>
            <person name="Casola C."/>
            <person name="Choi J.H."/>
            <person name="Detter J.C."/>
            <person name="Dong Q."/>
            <person name="Dusheyko S."/>
            <person name="Eads B.D."/>
            <person name="Frohlich T."/>
            <person name="Geiler-Samerotte K.A."/>
            <person name="Gerlach D."/>
            <person name="Hatcher P."/>
            <person name="Jogdeo S."/>
            <person name="Krijgsveld J."/>
            <person name="Kriventseva E.V."/>
            <person name="Kultz D."/>
            <person name="Laforsch C."/>
            <person name="Lindquist E."/>
            <person name="Lopez J."/>
            <person name="Manak J.R."/>
            <person name="Muller J."/>
            <person name="Pangilinan J."/>
            <person name="Patwardhan R.P."/>
            <person name="Pitluck S."/>
            <person name="Pritham E.J."/>
            <person name="Rechtsteiner A."/>
            <person name="Rho M."/>
            <person name="Rogozin I.B."/>
            <person name="Sakarya O."/>
            <person name="Salamov A."/>
            <person name="Schaack S."/>
            <person name="Shapiro H."/>
            <person name="Shiga Y."/>
            <person name="Skalitzky C."/>
            <person name="Smith Z."/>
            <person name="Souvorov A."/>
            <person name="Sung W."/>
            <person name="Tang Z."/>
            <person name="Tsuchiya D."/>
            <person name="Tu H."/>
            <person name="Vos H."/>
            <person name="Wang M."/>
            <person name="Wolf Y.I."/>
            <person name="Yamagata H."/>
            <person name="Yamada T."/>
            <person name="Ye Y."/>
            <person name="Shaw J.R."/>
            <person name="Andrews J."/>
            <person name="Crease T.J."/>
            <person name="Tang H."/>
            <person name="Lucas S.M."/>
            <person name="Robertson H.M."/>
            <person name="Bork P."/>
            <person name="Koonin E.V."/>
            <person name="Zdobnov E.M."/>
            <person name="Grigoriev I.V."/>
            <person name="Lynch M."/>
            <person name="Boore J.L."/>
        </authorList>
    </citation>
    <scope>NUCLEOTIDE SEQUENCE [LARGE SCALE GENOMIC DNA]</scope>
</reference>
<gene>
    <name evidence="2" type="ORF">DAPPUDRAFT_334695</name>
</gene>
<name>E9HW75_DAPPU</name>
<keyword evidence="3" id="KW-1185">Reference proteome</keyword>
<feature type="compositionally biased region" description="Polar residues" evidence="1">
    <location>
        <begin position="488"/>
        <end position="500"/>
    </location>
</feature>
<dbReference type="EMBL" id="GL732899">
    <property type="protein sequence ID" value="EFX64002.1"/>
    <property type="molecule type" value="Genomic_DNA"/>
</dbReference>
<dbReference type="Proteomes" id="UP000000305">
    <property type="component" value="Unassembled WGS sequence"/>
</dbReference>
<accession>E9HW75</accession>
<protein>
    <submittedName>
        <fullName evidence="2">Uncharacterized protein</fullName>
    </submittedName>
</protein>
<sequence length="606" mass="65061">MASQQQQAGYTPGPSPGGSQTQQPNGGGGNPSPMNGGRNVAMAMNTINLSAMNSMMPSLAYNGMAGMTMASMNAAGLQQSMGHPVQVIQQQIPYMQQLHNNAQGTRFIMPGNISLQPKGVNQTIQVIAAGKPFQPGQLTPHLQLTGNNMLKGHQNDNNAILQFFNNARNNGCIPTSNNQPLVIAGPLITNQAGNYNQQGQQGKPIKMNKAQQQQQEQQQQQQQQQPYYQVVNAGRPPKSPVMTSAVIAAGKPFQPGQLTPHLQLTGNNMRKGHQNDNNAILQFFNNARNNGCIPTSNNQPLVIAGPLITNQAGNYNQQGQQGKPIKMNKAQQQQQEQQQQQQQQQPYYQVVNAGRPPKSPVMTSAVGNKGNMASTGVNVSQATNMLAQPQIVTSQANSAPMQLGGSMQPMQIISQMQGNQMGQSLGFQLPPNFYQFGGQQGPIIIRQHGQPDGMFFQTAPQPTIAAQPAPQPVPPLTAAIKPRAETPSKASGTRPLSTILPSSSGASTAPTPIRPASSMSNQTFAGGVVTNAQTGNPRPAVRPRKLDGLHKINSDQWHSQSCKASKLFYSRYSNNSNNNNSSIFSSNSNNRINNCMPYLSNSLLNI</sequence>
<proteinExistence type="predicted"/>
<feature type="compositionally biased region" description="Low complexity" evidence="1">
    <location>
        <begin position="331"/>
        <end position="345"/>
    </location>
</feature>
<evidence type="ECO:0000313" key="2">
    <source>
        <dbReference type="EMBL" id="EFX64002.1"/>
    </source>
</evidence>
<feature type="region of interest" description="Disordered" evidence="1">
    <location>
        <begin position="194"/>
        <end position="226"/>
    </location>
</feature>